<evidence type="ECO:0000313" key="1">
    <source>
        <dbReference type="EMBL" id="NGO38421.1"/>
    </source>
</evidence>
<dbReference type="PANTHER" id="PTHR35936:SF35">
    <property type="entry name" value="L-CYSTINE-BINDING PROTEIN TCYJ"/>
    <property type="match status" value="1"/>
</dbReference>
<dbReference type="SUPFAM" id="SSF53850">
    <property type="entry name" value="Periplasmic binding protein-like II"/>
    <property type="match status" value="1"/>
</dbReference>
<dbReference type="Gene3D" id="3.40.190.10">
    <property type="entry name" value="Periplasmic binding protein-like II"/>
    <property type="match status" value="2"/>
</dbReference>
<name>A0A6M1RST7_9BACT</name>
<reference evidence="1 2" key="1">
    <citation type="submission" date="2020-02" db="EMBL/GenBank/DDBJ databases">
        <title>Draft genome sequence of Limisphaera ngatamarikiensis NGM72.4T, a thermophilic Verrucomicrobia grouped in subdivision 3.</title>
        <authorList>
            <person name="Carere C.R."/>
            <person name="Steen J."/>
            <person name="Hugenholtz P."/>
            <person name="Stott M.B."/>
        </authorList>
    </citation>
    <scope>NUCLEOTIDE SEQUENCE [LARGE SCALE GENOMIC DNA]</scope>
    <source>
        <strain evidence="1 2">NGM72.4</strain>
    </source>
</reference>
<dbReference type="Proteomes" id="UP000477311">
    <property type="component" value="Unassembled WGS sequence"/>
</dbReference>
<dbReference type="AlphaFoldDB" id="A0A6M1RST7"/>
<dbReference type="EMBL" id="JAAKYA010000015">
    <property type="protein sequence ID" value="NGO38421.1"/>
    <property type="molecule type" value="Genomic_DNA"/>
</dbReference>
<organism evidence="1 2">
    <name type="scientific">Limisphaera ngatamarikiensis</name>
    <dbReference type="NCBI Taxonomy" id="1324935"/>
    <lineage>
        <taxon>Bacteria</taxon>
        <taxon>Pseudomonadati</taxon>
        <taxon>Verrucomicrobiota</taxon>
        <taxon>Verrucomicrobiia</taxon>
        <taxon>Limisphaerales</taxon>
        <taxon>Limisphaeraceae</taxon>
        <taxon>Limisphaera</taxon>
    </lineage>
</organism>
<accession>A0A6M1RST7</accession>
<keyword evidence="2" id="KW-1185">Reference proteome</keyword>
<proteinExistence type="predicted"/>
<protein>
    <submittedName>
        <fullName evidence="1">Amino acid ABC transporter substrate-binding protein</fullName>
    </submittedName>
</protein>
<evidence type="ECO:0000313" key="2">
    <source>
        <dbReference type="Proteomes" id="UP000477311"/>
    </source>
</evidence>
<comment type="caution">
    <text evidence="1">The sequence shown here is derived from an EMBL/GenBank/DDBJ whole genome shotgun (WGS) entry which is preliminary data.</text>
</comment>
<sequence>MPIGTGNFASGCAFAGGCDGRGWPEVLNRSEHQTLARGTDMMSKRPLPVRGWIAFGWVALLLWTRPFWHPNPPPGQAAPLGSAAEPAEPGVLWIHYHERPPYYVTTATGVTGLCLDPVRRALERAGLNHRWQVTPPQRQLLWLRTSTRELHAAVGWFRTLEREQWARFSEPIYQDGPWVAVVRRQEDRVGSVTNAVGLLQVPGWTVLTRAGYSHGEWLDRLFASLPVVRRTSPSDPAHLLAAVAAGRADCVFMAREEAETLLGLQSRLGASLRLVTLTDSPAGPTRHVMFGPAVPASWIQRFNDALREHEQPEMHTNPTGPAGGST</sequence>
<gene>
    <name evidence="1" type="ORF">G4L39_03280</name>
</gene>
<dbReference type="PANTHER" id="PTHR35936">
    <property type="entry name" value="MEMBRANE-BOUND LYTIC MUREIN TRANSGLYCOSYLASE F"/>
    <property type="match status" value="1"/>
</dbReference>